<accession>A0A386KGK8</accession>
<dbReference type="EMBL" id="MH779515">
    <property type="protein sequence ID" value="AYD84698.1"/>
    <property type="molecule type" value="Genomic_DNA"/>
</dbReference>
<evidence type="ECO:0000313" key="2">
    <source>
        <dbReference type="Proteomes" id="UP000278863"/>
    </source>
</evidence>
<evidence type="ECO:0000313" key="1">
    <source>
        <dbReference type="EMBL" id="AYD84698.1"/>
    </source>
</evidence>
<dbReference type="Proteomes" id="UP000278863">
    <property type="component" value="Segment"/>
</dbReference>
<proteinExistence type="predicted"/>
<name>A0A386KGK8_9CAUD</name>
<protein>
    <submittedName>
        <fullName evidence="1">Uncharacterized protein</fullName>
    </submittedName>
</protein>
<organism evidence="1 2">
    <name type="scientific">Mycobacterium phage Sweets</name>
    <dbReference type="NCBI Taxonomy" id="2315545"/>
    <lineage>
        <taxon>Viruses</taxon>
        <taxon>Duplodnaviria</taxon>
        <taxon>Heunggongvirae</taxon>
        <taxon>Uroviricota</taxon>
        <taxon>Caudoviricetes</taxon>
        <taxon>Gclasvirinae</taxon>
        <taxon>Liefievirus</taxon>
        <taxon>Liefievirus halo</taxon>
        <taxon>Mycobacterium virus Halo</taxon>
    </lineage>
</organism>
<reference evidence="2" key="1">
    <citation type="submission" date="2018-08" db="EMBL/GenBank/DDBJ databases">
        <authorList>
            <person name="Pope W.H."/>
            <person name="Garlena R.A."/>
            <person name="Russell D.A."/>
            <person name="Jacobs-Sera D."/>
            <person name="Hatfull G.F."/>
        </authorList>
    </citation>
    <scope>NUCLEOTIDE SEQUENCE [LARGE SCALE GENOMIC DNA]</scope>
</reference>
<sequence length="143" mass="15955">MGRRNPIHVIGEPMRKGVTWLSDDLIRSGARDDALGSDGFVVVAYLLSRVASSGRPAWETSAAQISEQFGWGRNRERASRAIDRAAKDKRLLIRNYLRDGQLVPRRCAYVVCSGGRQFTDEELLRWSTPIVVPSKSTPGEDIL</sequence>
<gene>
    <name evidence="1" type="primary">45</name>
    <name evidence="1" type="ORF">SEA_SWEETS_45</name>
</gene>